<accession>A0A4P6JUJ1</accession>
<evidence type="ECO:0000259" key="1">
    <source>
        <dbReference type="Pfam" id="PF03992"/>
    </source>
</evidence>
<dbReference type="Proteomes" id="UP000290365">
    <property type="component" value="Chromosome"/>
</dbReference>
<reference evidence="2 3" key="1">
    <citation type="submission" date="2019-01" db="EMBL/GenBank/DDBJ databases">
        <title>Ktedonosporobacter rubrisoli SCAWS-G2.</title>
        <authorList>
            <person name="Huang Y."/>
            <person name="Yan B."/>
        </authorList>
    </citation>
    <scope>NUCLEOTIDE SEQUENCE [LARGE SCALE GENOMIC DNA]</scope>
    <source>
        <strain evidence="2 3">SCAWS-G2</strain>
    </source>
</reference>
<dbReference type="InterPro" id="IPR011008">
    <property type="entry name" value="Dimeric_a/b-barrel"/>
</dbReference>
<dbReference type="InterPro" id="IPR007138">
    <property type="entry name" value="ABM_dom"/>
</dbReference>
<evidence type="ECO:0000313" key="3">
    <source>
        <dbReference type="Proteomes" id="UP000290365"/>
    </source>
</evidence>
<dbReference type="AlphaFoldDB" id="A0A4P6JUJ1"/>
<keyword evidence="3" id="KW-1185">Reference proteome</keyword>
<dbReference type="KEGG" id="kbs:EPA93_24450"/>
<dbReference type="Gene3D" id="3.30.70.100">
    <property type="match status" value="1"/>
</dbReference>
<evidence type="ECO:0000313" key="2">
    <source>
        <dbReference type="EMBL" id="QBD78962.1"/>
    </source>
</evidence>
<dbReference type="Pfam" id="PF03992">
    <property type="entry name" value="ABM"/>
    <property type="match status" value="1"/>
</dbReference>
<feature type="domain" description="ABM" evidence="1">
    <location>
        <begin position="154"/>
        <end position="219"/>
    </location>
</feature>
<sequence length="260" mass="29084">MLAPVVQAVNRRAMIKAENLPDGSDMFARGGIPMQDETKVERERHVLTLAPGDQLTGLSVFQIDQPHQHILVQVAEVTARQGKAHAGIQGCAIFRALGKGDVAVLTQWLSQGACTQAEPTLLKPPEQDLYQVVWNDHISGQRTSRIALEDGLFHFINVFRLTPRKRHEFIQYFQHLSRIVRVQPGYISSNLLISLDGFHAVNVGQFQTQHDFQAMLRKPRVAMGFAQGVLRRIVPGPPRLRQYALVMVSLSDTAHMEQTG</sequence>
<protein>
    <recommendedName>
        <fullName evidence="1">ABM domain-containing protein</fullName>
    </recommendedName>
</protein>
<organism evidence="2 3">
    <name type="scientific">Ktedonosporobacter rubrisoli</name>
    <dbReference type="NCBI Taxonomy" id="2509675"/>
    <lineage>
        <taxon>Bacteria</taxon>
        <taxon>Bacillati</taxon>
        <taxon>Chloroflexota</taxon>
        <taxon>Ktedonobacteria</taxon>
        <taxon>Ktedonobacterales</taxon>
        <taxon>Ktedonosporobacteraceae</taxon>
        <taxon>Ktedonosporobacter</taxon>
    </lineage>
</organism>
<gene>
    <name evidence="2" type="ORF">EPA93_24450</name>
</gene>
<proteinExistence type="predicted"/>
<name>A0A4P6JUJ1_KTERU</name>
<dbReference type="SUPFAM" id="SSF54909">
    <property type="entry name" value="Dimeric alpha+beta barrel"/>
    <property type="match status" value="1"/>
</dbReference>
<dbReference type="EMBL" id="CP035758">
    <property type="protein sequence ID" value="QBD78962.1"/>
    <property type="molecule type" value="Genomic_DNA"/>
</dbReference>
<dbReference type="OrthoDB" id="2568260at2"/>